<reference evidence="4" key="1">
    <citation type="submission" date="2018-08" db="EMBL/GenBank/DDBJ databases">
        <title>Identification of Burkholderia cepacia strains that express a Burkholderia pseudomallei-like capsular polysaccharide.</title>
        <authorList>
            <person name="Burtnick M.N."/>
            <person name="Vongsouvath M."/>
            <person name="Newton P."/>
            <person name="Wuthiekanun V."/>
            <person name="Limmathurotsakul D."/>
            <person name="Brett P.J."/>
            <person name="Chantratita N."/>
            <person name="Dance D.A."/>
        </authorList>
    </citation>
    <scope>NUCLEOTIDE SEQUENCE</scope>
    <source>
        <strain evidence="4">SBXCC001</strain>
    </source>
</reference>
<keyword evidence="2" id="KW-1133">Transmembrane helix</keyword>
<comment type="caution">
    <text evidence="4">The sequence shown here is derived from an EMBL/GenBank/DDBJ whole genome shotgun (WGS) entry which is preliminary data.</text>
</comment>
<dbReference type="Proteomes" id="UP001272137">
    <property type="component" value="Unassembled WGS sequence"/>
</dbReference>
<evidence type="ECO:0000256" key="2">
    <source>
        <dbReference type="SAM" id="Phobius"/>
    </source>
</evidence>
<evidence type="ECO:0000259" key="3">
    <source>
        <dbReference type="Pfam" id="PF14378"/>
    </source>
</evidence>
<feature type="transmembrane region" description="Helical" evidence="2">
    <location>
        <begin position="232"/>
        <end position="257"/>
    </location>
</feature>
<feature type="domain" description="Inositolphosphotransferase Aur1/Ipt1" evidence="3">
    <location>
        <begin position="173"/>
        <end position="354"/>
    </location>
</feature>
<evidence type="ECO:0000313" key="4">
    <source>
        <dbReference type="EMBL" id="MDW9254113.1"/>
    </source>
</evidence>
<name>A0AAW9CYC8_BURTH</name>
<dbReference type="AlphaFoldDB" id="A0AAW9CYC8"/>
<feature type="region of interest" description="Disordered" evidence="1">
    <location>
        <begin position="11"/>
        <end position="42"/>
    </location>
</feature>
<feature type="transmembrane region" description="Helical" evidence="2">
    <location>
        <begin position="287"/>
        <end position="308"/>
    </location>
</feature>
<keyword evidence="2" id="KW-0472">Membrane</keyword>
<protein>
    <submittedName>
        <fullName evidence="4">PAP2 superfamily protein</fullName>
    </submittedName>
</protein>
<keyword evidence="2" id="KW-0812">Transmembrane</keyword>
<organism evidence="4 5">
    <name type="scientific">Burkholderia thailandensis</name>
    <dbReference type="NCBI Taxonomy" id="57975"/>
    <lineage>
        <taxon>Bacteria</taxon>
        <taxon>Pseudomonadati</taxon>
        <taxon>Pseudomonadota</taxon>
        <taxon>Betaproteobacteria</taxon>
        <taxon>Burkholderiales</taxon>
        <taxon>Burkholderiaceae</taxon>
        <taxon>Burkholderia</taxon>
        <taxon>pseudomallei group</taxon>
    </lineage>
</organism>
<feature type="transmembrane region" description="Helical" evidence="2">
    <location>
        <begin position="102"/>
        <end position="121"/>
    </location>
</feature>
<dbReference type="GO" id="GO:0016020">
    <property type="term" value="C:membrane"/>
    <property type="evidence" value="ECO:0007669"/>
    <property type="project" value="UniProtKB-SubCell"/>
</dbReference>
<accession>A0AAW9CYC8</accession>
<feature type="compositionally biased region" description="Low complexity" evidence="1">
    <location>
        <begin position="26"/>
        <end position="37"/>
    </location>
</feature>
<dbReference type="EMBL" id="QXCT01000002">
    <property type="protein sequence ID" value="MDW9254113.1"/>
    <property type="molecule type" value="Genomic_DNA"/>
</dbReference>
<sequence>MRPTIYDERCARPDGGFPPASGSPRAAVAGTMPGAAARDYPPDESEFMMRRTDLARFDDSRRRALALRRYGVGAALCAALALVDAVWLRADGYALRGAGVALAARAMAVCAAFALVLDGIARVPRYSEVAARFRYREAARTFAWLALLAAFVAAAGILSYLCVTLRPPLIDDALIRLDGHLGFDWPTVYDRIRAHPALQRALAFAYDSAQWQLIGIPIWLGLTRRDDDLSEFVTLFMLTSMMVLLISTPFPAASAFLHFRVSDPVALSGVSDFVRLRDGTLRVIDLAALQGMVSLPSFHTVLGVLFAYALRRVRVVAPFALLFNGWMIVSTPTQGGHYLVDVLAGLLVAFAAIFALRYAADARASSNAALFRGLRRPPMAGSATDGDSSLARRIARASRSRGDA</sequence>
<feature type="transmembrane region" description="Helical" evidence="2">
    <location>
        <begin position="315"/>
        <end position="332"/>
    </location>
</feature>
<feature type="transmembrane region" description="Helical" evidence="2">
    <location>
        <begin position="70"/>
        <end position="90"/>
    </location>
</feature>
<dbReference type="InterPro" id="IPR026841">
    <property type="entry name" value="Aur1/Ipt1"/>
</dbReference>
<feature type="transmembrane region" description="Helical" evidence="2">
    <location>
        <begin position="338"/>
        <end position="356"/>
    </location>
</feature>
<gene>
    <name evidence="4" type="ORF">C7S16_0198</name>
</gene>
<evidence type="ECO:0000313" key="5">
    <source>
        <dbReference type="Proteomes" id="UP001272137"/>
    </source>
</evidence>
<feature type="transmembrane region" description="Helical" evidence="2">
    <location>
        <begin position="142"/>
        <end position="161"/>
    </location>
</feature>
<proteinExistence type="predicted"/>
<dbReference type="Pfam" id="PF14378">
    <property type="entry name" value="PAP2_3"/>
    <property type="match status" value="1"/>
</dbReference>
<feature type="transmembrane region" description="Helical" evidence="2">
    <location>
        <begin position="201"/>
        <end position="220"/>
    </location>
</feature>
<evidence type="ECO:0000256" key="1">
    <source>
        <dbReference type="SAM" id="MobiDB-lite"/>
    </source>
</evidence>